<dbReference type="AlphaFoldDB" id="A0AAW1JJ79"/>
<feature type="compositionally biased region" description="Basic and acidic residues" evidence="1">
    <location>
        <begin position="237"/>
        <end position="260"/>
    </location>
</feature>
<accession>A0AAW1JJ79</accession>
<organism evidence="2 3">
    <name type="scientific">Popillia japonica</name>
    <name type="common">Japanese beetle</name>
    <dbReference type="NCBI Taxonomy" id="7064"/>
    <lineage>
        <taxon>Eukaryota</taxon>
        <taxon>Metazoa</taxon>
        <taxon>Ecdysozoa</taxon>
        <taxon>Arthropoda</taxon>
        <taxon>Hexapoda</taxon>
        <taxon>Insecta</taxon>
        <taxon>Pterygota</taxon>
        <taxon>Neoptera</taxon>
        <taxon>Endopterygota</taxon>
        <taxon>Coleoptera</taxon>
        <taxon>Polyphaga</taxon>
        <taxon>Scarabaeiformia</taxon>
        <taxon>Scarabaeidae</taxon>
        <taxon>Rutelinae</taxon>
        <taxon>Popillia</taxon>
    </lineage>
</organism>
<feature type="region of interest" description="Disordered" evidence="1">
    <location>
        <begin position="233"/>
        <end position="340"/>
    </location>
</feature>
<feature type="compositionally biased region" description="Basic and acidic residues" evidence="1">
    <location>
        <begin position="299"/>
        <end position="308"/>
    </location>
</feature>
<sequence>MFNNEIQVTPKTNVLTEPRFKSSFVKRKFEFLEDRRKKDMSNEDIKKIKNNSNSDVILDTPQRESEVFPSLEDILSLRKKPIKILPKPTIENNTKLNISNSLQNQKVTNKPSGLNNFSLEEIFKCKRKLYDKQNDTKKFQANESIPKVSPITVRYSKSNNIKNNAMKETEQLIVDSNGNHIKRVKLSSRNKVIYKTLPQTIATSTKETQTCNEAIIPEDMQKSSGKKDIAVGTAEFNQKKDSDKEMSEPNAEDRENKNSDKGGVNSEPIQNKTSITQNKDSQNENAVSTKSLEIAGNTDKQDSTKDEEGSVLLSIIEGKFTPELRPDIIPNTSQTLTKNE</sequence>
<gene>
    <name evidence="2" type="ORF">QE152_g28337</name>
</gene>
<evidence type="ECO:0000313" key="3">
    <source>
        <dbReference type="Proteomes" id="UP001458880"/>
    </source>
</evidence>
<evidence type="ECO:0000313" key="2">
    <source>
        <dbReference type="EMBL" id="KAK9704391.1"/>
    </source>
</evidence>
<protein>
    <submittedName>
        <fullName evidence="2">Uncharacterized protein</fullName>
    </submittedName>
</protein>
<comment type="caution">
    <text evidence="2">The sequence shown here is derived from an EMBL/GenBank/DDBJ whole genome shotgun (WGS) entry which is preliminary data.</text>
</comment>
<proteinExistence type="predicted"/>
<feature type="compositionally biased region" description="Polar residues" evidence="1">
    <location>
        <begin position="267"/>
        <end position="291"/>
    </location>
</feature>
<dbReference type="Proteomes" id="UP001458880">
    <property type="component" value="Unassembled WGS sequence"/>
</dbReference>
<evidence type="ECO:0000256" key="1">
    <source>
        <dbReference type="SAM" id="MobiDB-lite"/>
    </source>
</evidence>
<feature type="compositionally biased region" description="Polar residues" evidence="1">
    <location>
        <begin position="330"/>
        <end position="340"/>
    </location>
</feature>
<name>A0AAW1JJ79_POPJA</name>
<reference evidence="2 3" key="1">
    <citation type="journal article" date="2024" name="BMC Genomics">
        <title>De novo assembly and annotation of Popillia japonica's genome with initial clues to its potential as an invasive pest.</title>
        <authorList>
            <person name="Cucini C."/>
            <person name="Boschi S."/>
            <person name="Funari R."/>
            <person name="Cardaioli E."/>
            <person name="Iannotti N."/>
            <person name="Marturano G."/>
            <person name="Paoli F."/>
            <person name="Bruttini M."/>
            <person name="Carapelli A."/>
            <person name="Frati F."/>
            <person name="Nardi F."/>
        </authorList>
    </citation>
    <scope>NUCLEOTIDE SEQUENCE [LARGE SCALE GENOMIC DNA]</scope>
    <source>
        <strain evidence="2">DMR45628</strain>
    </source>
</reference>
<keyword evidence="3" id="KW-1185">Reference proteome</keyword>
<dbReference type="EMBL" id="JASPKY010000351">
    <property type="protein sequence ID" value="KAK9704391.1"/>
    <property type="molecule type" value="Genomic_DNA"/>
</dbReference>